<dbReference type="GO" id="GO:0005524">
    <property type="term" value="F:ATP binding"/>
    <property type="evidence" value="ECO:0007669"/>
    <property type="project" value="UniProtKB-KW"/>
</dbReference>
<dbReference type="InterPro" id="IPR046342">
    <property type="entry name" value="CBS_dom_sf"/>
</dbReference>
<evidence type="ECO:0000256" key="2">
    <source>
        <dbReference type="ARBA" id="ARBA00022448"/>
    </source>
</evidence>
<evidence type="ECO:0000256" key="3">
    <source>
        <dbReference type="ARBA" id="ARBA00022741"/>
    </source>
</evidence>
<dbReference type="PANTHER" id="PTHR43117:SF4">
    <property type="entry name" value="OSMOPROTECTANT IMPORT ATP-BINDING PROTEIN OSMV"/>
    <property type="match status" value="1"/>
</dbReference>
<dbReference type="EMBL" id="CP157484">
    <property type="protein sequence ID" value="XBO39879.1"/>
    <property type="molecule type" value="Genomic_DNA"/>
</dbReference>
<dbReference type="FunFam" id="3.40.50.300:FF:000425">
    <property type="entry name" value="Probable ABC transporter, ATP-binding subunit"/>
    <property type="match status" value="1"/>
</dbReference>
<dbReference type="SMART" id="SM00382">
    <property type="entry name" value="AAA"/>
    <property type="match status" value="1"/>
</dbReference>
<evidence type="ECO:0000256" key="4">
    <source>
        <dbReference type="ARBA" id="ARBA00022840"/>
    </source>
</evidence>
<dbReference type="AlphaFoldDB" id="A0AAU7JIR4"/>
<evidence type="ECO:0000256" key="1">
    <source>
        <dbReference type="ARBA" id="ARBA00005417"/>
    </source>
</evidence>
<name>A0AAU7JIR4_9HYPH</name>
<feature type="domain" description="ABC transporter" evidence="6">
    <location>
        <begin position="2"/>
        <end position="236"/>
    </location>
</feature>
<organism evidence="8">
    <name type="scientific">Alsobacter sp. KACC 23698</name>
    <dbReference type="NCBI Taxonomy" id="3149229"/>
    <lineage>
        <taxon>Bacteria</taxon>
        <taxon>Pseudomonadati</taxon>
        <taxon>Pseudomonadota</taxon>
        <taxon>Alphaproteobacteria</taxon>
        <taxon>Hyphomicrobiales</taxon>
        <taxon>Alsobacteraceae</taxon>
        <taxon>Alsobacter</taxon>
    </lineage>
</organism>
<gene>
    <name evidence="8" type="ORF">ABEG18_03615</name>
</gene>
<dbReference type="PROSITE" id="PS00211">
    <property type="entry name" value="ABC_TRANSPORTER_1"/>
    <property type="match status" value="1"/>
</dbReference>
<dbReference type="PANTHER" id="PTHR43117">
    <property type="entry name" value="OSMOPROTECTANT IMPORT ATP-BINDING PROTEIN OSMV"/>
    <property type="match status" value="1"/>
</dbReference>
<dbReference type="Pfam" id="PF00005">
    <property type="entry name" value="ABC_tran"/>
    <property type="match status" value="1"/>
</dbReference>
<dbReference type="GO" id="GO:0015697">
    <property type="term" value="P:quaternary ammonium group transport"/>
    <property type="evidence" value="ECO:0007669"/>
    <property type="project" value="UniProtKB-ARBA"/>
</dbReference>
<comment type="similarity">
    <text evidence="1">Belongs to the ABC transporter superfamily.</text>
</comment>
<dbReference type="GO" id="GO:0016887">
    <property type="term" value="F:ATP hydrolysis activity"/>
    <property type="evidence" value="ECO:0007669"/>
    <property type="project" value="InterPro"/>
</dbReference>
<dbReference type="RefSeq" id="WP_406856732.1">
    <property type="nucleotide sequence ID" value="NZ_CP157484.1"/>
</dbReference>
<feature type="domain" description="CBS" evidence="7">
    <location>
        <begin position="255"/>
        <end position="314"/>
    </location>
</feature>
<sequence length="314" mass="33572">MIVLDALTKRYGDTTVVDRVSMIIEPGTIAVVVGQSGSGKSTLLRMINRLVEPSSGTVTIDGVDVAAKPGHELRRGIGYAIQGHGLFPHRTVAQNIATVPRLLGWPRARIAARVAELLEAFGLDPALFAGKYPHELSGGEQQRVGVARALATEPNILLMDEPFGALDPIIRMKAQDDLLAIQRRFGTTILLVTHDMDEAFHLGDRIAVMSGGRLLQYGAPAELLVRPADDYVARLTGSSERAFRLLSLLRAGDAVEPGPPPAGTPGAVDAEASLKDALAELVWRGVDRIAVTGPDDRPLGVLTLRGVLERGRAR</sequence>
<keyword evidence="4 8" id="KW-0067">ATP-binding</keyword>
<dbReference type="PROSITE" id="PS50893">
    <property type="entry name" value="ABC_TRANSPORTER_2"/>
    <property type="match status" value="1"/>
</dbReference>
<dbReference type="SUPFAM" id="SSF54631">
    <property type="entry name" value="CBS-domain pair"/>
    <property type="match status" value="1"/>
</dbReference>
<dbReference type="PROSITE" id="PS51371">
    <property type="entry name" value="CBS"/>
    <property type="match status" value="1"/>
</dbReference>
<reference evidence="8" key="1">
    <citation type="submission" date="2024-05" db="EMBL/GenBank/DDBJ databases">
        <authorList>
            <person name="Kim S."/>
            <person name="Heo J."/>
            <person name="Choi H."/>
            <person name="Choi Y."/>
            <person name="Kwon S.-W."/>
            <person name="Kim Y."/>
        </authorList>
    </citation>
    <scope>NUCLEOTIDE SEQUENCE</scope>
    <source>
        <strain evidence="8">KACC 23698</strain>
    </source>
</reference>
<dbReference type="InterPro" id="IPR017871">
    <property type="entry name" value="ABC_transporter-like_CS"/>
</dbReference>
<accession>A0AAU7JIR4</accession>
<keyword evidence="5" id="KW-0129">CBS domain</keyword>
<dbReference type="SUPFAM" id="SSF52540">
    <property type="entry name" value="P-loop containing nucleoside triphosphate hydrolases"/>
    <property type="match status" value="1"/>
</dbReference>
<keyword evidence="2" id="KW-0813">Transport</keyword>
<evidence type="ECO:0000256" key="5">
    <source>
        <dbReference type="PROSITE-ProRule" id="PRU00703"/>
    </source>
</evidence>
<keyword evidence="3" id="KW-0547">Nucleotide-binding</keyword>
<dbReference type="InterPro" id="IPR000644">
    <property type="entry name" value="CBS_dom"/>
</dbReference>
<dbReference type="InterPro" id="IPR027417">
    <property type="entry name" value="P-loop_NTPase"/>
</dbReference>
<protein>
    <submittedName>
        <fullName evidence="8">ABC transporter ATP-binding protein</fullName>
    </submittedName>
</protein>
<dbReference type="Gene3D" id="3.40.50.300">
    <property type="entry name" value="P-loop containing nucleotide triphosphate hydrolases"/>
    <property type="match status" value="1"/>
</dbReference>
<evidence type="ECO:0000313" key="8">
    <source>
        <dbReference type="EMBL" id="XBO39879.1"/>
    </source>
</evidence>
<evidence type="ECO:0000259" key="6">
    <source>
        <dbReference type="PROSITE" id="PS50893"/>
    </source>
</evidence>
<dbReference type="InterPro" id="IPR003593">
    <property type="entry name" value="AAA+_ATPase"/>
</dbReference>
<evidence type="ECO:0000259" key="7">
    <source>
        <dbReference type="PROSITE" id="PS51371"/>
    </source>
</evidence>
<proteinExistence type="inferred from homology"/>
<dbReference type="InterPro" id="IPR003439">
    <property type="entry name" value="ABC_transporter-like_ATP-bd"/>
</dbReference>